<dbReference type="SUPFAM" id="SSF51182">
    <property type="entry name" value="RmlC-like cupins"/>
    <property type="match status" value="1"/>
</dbReference>
<dbReference type="GeneID" id="59375685"/>
<dbReference type="VEuPathDB" id="FungiDB:PC9H_005867"/>
<reference evidence="1" key="1">
    <citation type="submission" date="2019-07" db="EMBL/GenBank/DDBJ databases">
        <authorList>
            <person name="Palmer J.M."/>
        </authorList>
    </citation>
    <scope>NUCLEOTIDE SEQUENCE</scope>
    <source>
        <strain evidence="1">PC9</strain>
    </source>
</reference>
<proteinExistence type="predicted"/>
<name>A0A8H6ZWY8_PLEOS</name>
<evidence type="ECO:0000313" key="2">
    <source>
        <dbReference type="Proteomes" id="UP000623687"/>
    </source>
</evidence>
<dbReference type="CDD" id="cd02208">
    <property type="entry name" value="cupin_RmlC-like"/>
    <property type="match status" value="1"/>
</dbReference>
<accession>A0A8H6ZWY8</accession>
<evidence type="ECO:0000313" key="1">
    <source>
        <dbReference type="EMBL" id="KAF7430167.1"/>
    </source>
</evidence>
<gene>
    <name evidence="1" type="ORF">PC9H_005867</name>
</gene>
<dbReference type="OrthoDB" id="9976870at2759"/>
<dbReference type="InterPro" id="IPR014710">
    <property type="entry name" value="RmlC-like_jellyroll"/>
</dbReference>
<sequence length="213" mass="23930">MALSFLARKPKLLPVERDADGTWVFFDGTKRISDLSISGNGYTSRHMFAKDSPYTGAGRASVVTPPYHYHIYQTEIFEPKQGVMCYLLEGKEYKARVGDVVTVQPGQKHTFWSDQDAEEGLHVDITVRGGGDRKGLDEAFFHNLFGYMDSLRQQGQSPSIFQMLAFMDSADVVLADIPFGLGRLVNVVVGRWIGRYLLGYQPSYKIYNEGVTQ</sequence>
<organism evidence="1 2">
    <name type="scientific">Pleurotus ostreatus</name>
    <name type="common">Oyster mushroom</name>
    <name type="synonym">White-rot fungus</name>
    <dbReference type="NCBI Taxonomy" id="5322"/>
    <lineage>
        <taxon>Eukaryota</taxon>
        <taxon>Fungi</taxon>
        <taxon>Dikarya</taxon>
        <taxon>Basidiomycota</taxon>
        <taxon>Agaricomycotina</taxon>
        <taxon>Agaricomycetes</taxon>
        <taxon>Agaricomycetidae</taxon>
        <taxon>Agaricales</taxon>
        <taxon>Pleurotineae</taxon>
        <taxon>Pleurotaceae</taxon>
        <taxon>Pleurotus</taxon>
    </lineage>
</organism>
<dbReference type="Proteomes" id="UP000623687">
    <property type="component" value="Unassembled WGS sequence"/>
</dbReference>
<dbReference type="EMBL" id="JACETU010000004">
    <property type="protein sequence ID" value="KAF7430167.1"/>
    <property type="molecule type" value="Genomic_DNA"/>
</dbReference>
<comment type="caution">
    <text evidence="1">The sequence shown here is derived from an EMBL/GenBank/DDBJ whole genome shotgun (WGS) entry which is preliminary data.</text>
</comment>
<dbReference type="InterPro" id="IPR011051">
    <property type="entry name" value="RmlC_Cupin_sf"/>
</dbReference>
<dbReference type="Gene3D" id="2.60.120.10">
    <property type="entry name" value="Jelly Rolls"/>
    <property type="match status" value="1"/>
</dbReference>
<protein>
    <submittedName>
        <fullName evidence="1">Uncharacterized protein</fullName>
    </submittedName>
</protein>
<dbReference type="AlphaFoldDB" id="A0A8H6ZWY8"/>
<dbReference type="RefSeq" id="XP_036631445.1">
    <property type="nucleotide sequence ID" value="XM_036775426.1"/>
</dbReference>
<keyword evidence="2" id="KW-1185">Reference proteome</keyword>